<dbReference type="NCBIfam" id="TIGR02385">
    <property type="entry name" value="RelE_StbE"/>
    <property type="match status" value="1"/>
</dbReference>
<comment type="caution">
    <text evidence="2">The sequence shown here is derived from an EMBL/GenBank/DDBJ whole genome shotgun (WGS) entry which is preliminary data.</text>
</comment>
<dbReference type="AlphaFoldDB" id="A0A645CIT9"/>
<reference evidence="2" key="1">
    <citation type="submission" date="2019-08" db="EMBL/GenBank/DDBJ databases">
        <authorList>
            <person name="Kucharzyk K."/>
            <person name="Murdoch R.W."/>
            <person name="Higgins S."/>
            <person name="Loffler F."/>
        </authorList>
    </citation>
    <scope>NUCLEOTIDE SEQUENCE</scope>
</reference>
<evidence type="ECO:0000313" key="2">
    <source>
        <dbReference type="EMBL" id="MPM76818.1"/>
    </source>
</evidence>
<dbReference type="InterPro" id="IPR035093">
    <property type="entry name" value="RelE/ParE_toxin_dom_sf"/>
</dbReference>
<dbReference type="InterPro" id="IPR007712">
    <property type="entry name" value="RelE/ParE_toxin"/>
</dbReference>
<organism evidence="2">
    <name type="scientific">bioreactor metagenome</name>
    <dbReference type="NCBI Taxonomy" id="1076179"/>
    <lineage>
        <taxon>unclassified sequences</taxon>
        <taxon>metagenomes</taxon>
        <taxon>ecological metagenomes</taxon>
    </lineage>
</organism>
<sequence>MGSFEVRFLEAALSDLEEITIYIATENKEAVKELHALIITRAKELSTLPYRGPKVPDEKISAMGFRYLSIGKYLIFYKTEKDTVFIHRILDGRRDYPWLF</sequence>
<proteinExistence type="predicted"/>
<dbReference type="Gene3D" id="3.30.2310.20">
    <property type="entry name" value="RelE-like"/>
    <property type="match status" value="1"/>
</dbReference>
<keyword evidence="1" id="KW-1277">Toxin-antitoxin system</keyword>
<evidence type="ECO:0000256" key="1">
    <source>
        <dbReference type="ARBA" id="ARBA00022649"/>
    </source>
</evidence>
<name>A0A645CIT9_9ZZZZ</name>
<evidence type="ECO:0008006" key="3">
    <source>
        <dbReference type="Google" id="ProtNLM"/>
    </source>
</evidence>
<dbReference type="Pfam" id="PF05016">
    <property type="entry name" value="ParE_toxin"/>
    <property type="match status" value="1"/>
</dbReference>
<gene>
    <name evidence="2" type="ORF">SDC9_123817</name>
</gene>
<dbReference type="EMBL" id="VSSQ01027524">
    <property type="protein sequence ID" value="MPM76818.1"/>
    <property type="molecule type" value="Genomic_DNA"/>
</dbReference>
<accession>A0A645CIT9</accession>
<protein>
    <recommendedName>
        <fullName evidence="3">Type II toxin-antitoxin system RelE/ParE family toxin</fullName>
    </recommendedName>
</protein>